<gene>
    <name evidence="7" type="ORF">GQ26_0092640</name>
</gene>
<dbReference type="PANTHER" id="PTHR14582:SF1">
    <property type="entry name" value="CENTROMERE PROTEIN O"/>
    <property type="match status" value="1"/>
</dbReference>
<comment type="similarity">
    <text evidence="3">Belongs to the CENP-O/MCM21 family.</text>
</comment>
<sequence>MDTETITNIDNTLEAMDSEIAKIRETIKNFQNKRRLLSASLLSSDYVRREIEETNNRSGSGGARKVARMEVTTLLRDARKHRDTNYYRLAFSTTLFPWKDPNPYNESPNLLGLRIDVCERNGTFAKPYYVLLQRENESPTLPLRKQSALSFSIYRHTIPPCIPMEKLAHRYLPQFRPSRRQGAAEDEIEALKTKTKTRKQDLNAFVRHLRKELAAWYARRDSISWLEEQLDLTDVTDEHGTRGQKTNPAQLVSLAATSLESRYVRIEWSDGRVGRFKISNSGLVERAVVIGEKGRDKRTELILMGGDRGVESLVDRLSSAQ</sequence>
<comment type="caution">
    <text evidence="7">The sequence shown here is derived from an EMBL/GenBank/DDBJ whole genome shotgun (WGS) entry which is preliminary data.</text>
</comment>
<keyword evidence="6" id="KW-0137">Centromere</keyword>
<dbReference type="AlphaFoldDB" id="A0A093XWP4"/>
<organism evidence="7">
    <name type="scientific">Talaromyces marneffei PM1</name>
    <dbReference type="NCBI Taxonomy" id="1077442"/>
    <lineage>
        <taxon>Eukaryota</taxon>
        <taxon>Fungi</taxon>
        <taxon>Dikarya</taxon>
        <taxon>Ascomycota</taxon>
        <taxon>Pezizomycotina</taxon>
        <taxon>Eurotiomycetes</taxon>
        <taxon>Eurotiomycetidae</taxon>
        <taxon>Eurotiales</taxon>
        <taxon>Trichocomaceae</taxon>
        <taxon>Talaromyces</taxon>
        <taxon>Talaromyces sect. Talaromyces</taxon>
    </lineage>
</organism>
<dbReference type="eggNOG" id="ENOG502SCC4">
    <property type="taxonomic scope" value="Eukaryota"/>
</dbReference>
<evidence type="ECO:0000313" key="7">
    <source>
        <dbReference type="EMBL" id="KFX49678.1"/>
    </source>
</evidence>
<accession>A0A093XWP4</accession>
<reference evidence="7" key="1">
    <citation type="journal article" date="2014" name="PLoS Genet.">
        <title>Signature Gene Expression Reveals Novel Clues to the Molecular Mechanisms of Dimorphic Transition in Penicillium marneffei.</title>
        <authorList>
            <person name="Yang E."/>
            <person name="Wang G."/>
            <person name="Cai J."/>
            <person name="Woo P.C."/>
            <person name="Lau S.K."/>
            <person name="Yuen K.-Y."/>
            <person name="Chow W.-N."/>
            <person name="Lin X."/>
        </authorList>
    </citation>
    <scope>NUCLEOTIDE SEQUENCE [LARGE SCALE GENOMIC DNA]</scope>
    <source>
        <strain evidence="7">PM1</strain>
    </source>
</reference>
<dbReference type="HOGENOM" id="CLU_042556_0_0_1"/>
<evidence type="ECO:0000256" key="4">
    <source>
        <dbReference type="ARBA" id="ARBA00022454"/>
    </source>
</evidence>
<evidence type="ECO:0000256" key="1">
    <source>
        <dbReference type="ARBA" id="ARBA00004123"/>
    </source>
</evidence>
<keyword evidence="5" id="KW-0539">Nucleus</keyword>
<dbReference type="Pfam" id="PF09496">
    <property type="entry name" value="CENP-O"/>
    <property type="match status" value="1"/>
</dbReference>
<name>A0A093XWP4_TALMA</name>
<keyword evidence="4" id="KW-0158">Chromosome</keyword>
<dbReference type="PANTHER" id="PTHR14582">
    <property type="entry name" value="INNER KINETOCHORE SUBUNIT MAL2"/>
    <property type="match status" value="1"/>
</dbReference>
<evidence type="ECO:0000256" key="2">
    <source>
        <dbReference type="ARBA" id="ARBA00004584"/>
    </source>
</evidence>
<dbReference type="GO" id="GO:0031511">
    <property type="term" value="C:Mis6-Sim4 complex"/>
    <property type="evidence" value="ECO:0007669"/>
    <property type="project" value="TreeGrafter"/>
</dbReference>
<evidence type="ECO:0000256" key="3">
    <source>
        <dbReference type="ARBA" id="ARBA00007321"/>
    </source>
</evidence>
<dbReference type="GO" id="GO:0005634">
    <property type="term" value="C:nucleus"/>
    <property type="evidence" value="ECO:0007669"/>
    <property type="project" value="UniProtKB-SubCell"/>
</dbReference>
<dbReference type="InterPro" id="IPR018464">
    <property type="entry name" value="CENP-O"/>
</dbReference>
<comment type="subcellular location">
    <subcellularLocation>
        <location evidence="2">Chromosome</location>
        <location evidence="2">Centromere</location>
    </subcellularLocation>
    <subcellularLocation>
        <location evidence="1">Nucleus</location>
    </subcellularLocation>
</comment>
<evidence type="ECO:0000256" key="5">
    <source>
        <dbReference type="ARBA" id="ARBA00023242"/>
    </source>
</evidence>
<evidence type="ECO:0000256" key="6">
    <source>
        <dbReference type="ARBA" id="ARBA00023328"/>
    </source>
</evidence>
<protein>
    <submittedName>
        <fullName evidence="7">Central kinetochore subunit MCM21</fullName>
    </submittedName>
</protein>
<proteinExistence type="inferred from homology"/>
<dbReference type="EMBL" id="JPOX01000009">
    <property type="protein sequence ID" value="KFX49678.1"/>
    <property type="molecule type" value="Genomic_DNA"/>
</dbReference>